<accession>A0ABM7UXN9</accession>
<dbReference type="Proteomes" id="UP001319865">
    <property type="component" value="Chromosome"/>
</dbReference>
<gene>
    <name evidence="3" type="primary">gldJ</name>
    <name evidence="3" type="ORF">GENT11_09130</name>
</gene>
<dbReference type="InterPro" id="IPR016187">
    <property type="entry name" value="CTDL_fold"/>
</dbReference>
<dbReference type="SUPFAM" id="SSF56436">
    <property type="entry name" value="C-type lectin-like"/>
    <property type="match status" value="1"/>
</dbReference>
<proteinExistence type="predicted"/>
<dbReference type="Gene3D" id="3.90.1580.10">
    <property type="entry name" value="paralog of FGE (formylglycine-generating enzyme)"/>
    <property type="match status" value="2"/>
</dbReference>
<feature type="domain" description="Sulfatase-modifying factor enzyme-like" evidence="2">
    <location>
        <begin position="60"/>
        <end position="391"/>
    </location>
</feature>
<feature type="region of interest" description="Disordered" evidence="1">
    <location>
        <begin position="445"/>
        <end position="464"/>
    </location>
</feature>
<reference evidence="3 4" key="1">
    <citation type="journal article" date="2022" name="Int. J. Syst. Evol. Microbiol.">
        <title>Flavobacterium ammonificans sp. nov. and Flavobacterium ammoniigenes sp. nov., ammonifying bacteria isolated from surface river water.</title>
        <authorList>
            <person name="Watanabe K."/>
            <person name="Kitamura T."/>
            <person name="Ogata Y."/>
            <person name="Shindo C."/>
            <person name="Suda W."/>
        </authorList>
    </citation>
    <scope>NUCLEOTIDE SEQUENCE [LARGE SCALE GENOMIC DNA]</scope>
    <source>
        <strain evidence="3 4">GENT11</strain>
    </source>
</reference>
<dbReference type="InterPro" id="IPR019865">
    <property type="entry name" value="Glid_motil-assoc_lipo_GldJ"/>
</dbReference>
<protein>
    <submittedName>
        <fullName evidence="3">Gliding motility lipoprotein GldJ</fullName>
    </submittedName>
</protein>
<dbReference type="InterPro" id="IPR005532">
    <property type="entry name" value="SUMF_dom"/>
</dbReference>
<dbReference type="PANTHER" id="PTHR23150:SF19">
    <property type="entry name" value="FORMYLGLYCINE-GENERATING ENZYME"/>
    <property type="match status" value="1"/>
</dbReference>
<evidence type="ECO:0000313" key="3">
    <source>
        <dbReference type="EMBL" id="BDB52601.1"/>
    </source>
</evidence>
<feature type="compositionally biased region" description="Low complexity" evidence="1">
    <location>
        <begin position="26"/>
        <end position="36"/>
    </location>
</feature>
<dbReference type="InterPro" id="IPR042095">
    <property type="entry name" value="SUMF_sf"/>
</dbReference>
<evidence type="ECO:0000313" key="4">
    <source>
        <dbReference type="Proteomes" id="UP001319865"/>
    </source>
</evidence>
<dbReference type="EMBL" id="AP025183">
    <property type="protein sequence ID" value="BDB52601.1"/>
    <property type="molecule type" value="Genomic_DNA"/>
</dbReference>
<feature type="compositionally biased region" description="Basic and acidic residues" evidence="1">
    <location>
        <begin position="451"/>
        <end position="464"/>
    </location>
</feature>
<dbReference type="PROSITE" id="PS51257">
    <property type="entry name" value="PROKAR_LIPOPROTEIN"/>
    <property type="match status" value="1"/>
</dbReference>
<dbReference type="NCBIfam" id="TIGR03524">
    <property type="entry name" value="GldJ"/>
    <property type="match status" value="1"/>
</dbReference>
<keyword evidence="4" id="KW-1185">Reference proteome</keyword>
<feature type="region of interest" description="Disordered" evidence="1">
    <location>
        <begin position="26"/>
        <end position="54"/>
    </location>
</feature>
<name>A0ABM7UXN9_9FLAO</name>
<dbReference type="InterPro" id="IPR051043">
    <property type="entry name" value="Sulfatase_Mod_Factor_Kinase"/>
</dbReference>
<keyword evidence="3" id="KW-0449">Lipoprotein</keyword>
<dbReference type="RefSeq" id="WP_229331470.1">
    <property type="nucleotide sequence ID" value="NZ_AP025183.1"/>
</dbReference>
<dbReference type="Pfam" id="PF03781">
    <property type="entry name" value="FGE-sulfatase"/>
    <property type="match status" value="1"/>
</dbReference>
<sequence length="562" mass="64052">MKVNKSNFLQLVLSLMIIISVSSCSKKSSSSRKGSSQATGWNVNNKKGGFKQAGEQEAGPGLVFVEGGTFTMGKVQDDVMHDWNNSPNQQHVQSFYMDETEVTNFMYLEYLQWLKNVFPPTEENYRAIYEGALPDTLVWRNRLGYSENMSNNYLRHPAYSNYPVVGVNWIQANEFSKWRTDRVNEALLERNGYLKKDAKTLDVTAENSFNTETYLNAPTATYGGDDKIVLKGRKGSAAKGSKTTKDGKVIEPKNIYVQRSSGLLLPEYRLPTESEWEYAAAADVGQREYNIYKGQKKYPWSGQYTRSNKRTTRGDQLANFKQGNGDYGGLAGWSDDGADITNEVKKYPANDFGLYDMAGNVAEWVADVYRPIVDNEFNDFNYFRGNQYTKNKIGKDGKAEIVTKSTMKYDTLSNGKLIARSFPGQLVQVPVDENETYLRQNFDRSNNLNYRDGDQQSSKDFKFGSSESNKDIKNMYNSPKHNVTIDSLGKMVRKFDKSNKRTTLVNDNVRVYKGGSWKDRAYWLDPAQRRYFPQDMATDYIGFRCAMSRVGSKSQNKKRPRN</sequence>
<evidence type="ECO:0000256" key="1">
    <source>
        <dbReference type="SAM" id="MobiDB-lite"/>
    </source>
</evidence>
<dbReference type="PANTHER" id="PTHR23150">
    <property type="entry name" value="SULFATASE MODIFYING FACTOR 1, 2"/>
    <property type="match status" value="1"/>
</dbReference>
<reference evidence="3 4" key="2">
    <citation type="journal article" date="2022" name="Microorganisms">
        <title>Complete Genome Sequences of Two Flavobacterium ammonificans Strains and a Flavobacterium ammoniigenes Strain of Ammonifying Bacterioplankton Isolated from Surface River Water.</title>
        <authorList>
            <person name="Suda W."/>
            <person name="Ogata Y."/>
            <person name="Shindo C."/>
            <person name="Watanabe K."/>
        </authorList>
    </citation>
    <scope>NUCLEOTIDE SEQUENCE [LARGE SCALE GENOMIC DNA]</scope>
    <source>
        <strain evidence="3 4">GENT11</strain>
    </source>
</reference>
<evidence type="ECO:0000259" key="2">
    <source>
        <dbReference type="Pfam" id="PF03781"/>
    </source>
</evidence>
<organism evidence="3 4">
    <name type="scientific">Flavobacterium ammonificans</name>
    <dbReference type="NCBI Taxonomy" id="1751056"/>
    <lineage>
        <taxon>Bacteria</taxon>
        <taxon>Pseudomonadati</taxon>
        <taxon>Bacteroidota</taxon>
        <taxon>Flavobacteriia</taxon>
        <taxon>Flavobacteriales</taxon>
        <taxon>Flavobacteriaceae</taxon>
        <taxon>Flavobacterium</taxon>
    </lineage>
</organism>